<feature type="region of interest" description="Disordered" evidence="1">
    <location>
        <begin position="33"/>
        <end position="87"/>
    </location>
</feature>
<evidence type="ECO:0000313" key="3">
    <source>
        <dbReference type="Proteomes" id="UP000235145"/>
    </source>
</evidence>
<dbReference type="AlphaFoldDB" id="A0A9R1WQB8"/>
<accession>A0A9R1WQB8</accession>
<evidence type="ECO:0000313" key="2">
    <source>
        <dbReference type="EMBL" id="KAJ0185406.1"/>
    </source>
</evidence>
<organism evidence="2 3">
    <name type="scientific">Lactuca sativa</name>
    <name type="common">Garden lettuce</name>
    <dbReference type="NCBI Taxonomy" id="4236"/>
    <lineage>
        <taxon>Eukaryota</taxon>
        <taxon>Viridiplantae</taxon>
        <taxon>Streptophyta</taxon>
        <taxon>Embryophyta</taxon>
        <taxon>Tracheophyta</taxon>
        <taxon>Spermatophyta</taxon>
        <taxon>Magnoliopsida</taxon>
        <taxon>eudicotyledons</taxon>
        <taxon>Gunneridae</taxon>
        <taxon>Pentapetalae</taxon>
        <taxon>asterids</taxon>
        <taxon>campanulids</taxon>
        <taxon>Asterales</taxon>
        <taxon>Asteraceae</taxon>
        <taxon>Cichorioideae</taxon>
        <taxon>Cichorieae</taxon>
        <taxon>Lactucinae</taxon>
        <taxon>Lactuca</taxon>
    </lineage>
</organism>
<protein>
    <submittedName>
        <fullName evidence="2">Uncharacterized protein</fullName>
    </submittedName>
</protein>
<evidence type="ECO:0000256" key="1">
    <source>
        <dbReference type="SAM" id="MobiDB-lite"/>
    </source>
</evidence>
<keyword evidence="3" id="KW-1185">Reference proteome</keyword>
<proteinExistence type="predicted"/>
<dbReference type="EMBL" id="NBSK02000009">
    <property type="protein sequence ID" value="KAJ0185406.1"/>
    <property type="molecule type" value="Genomic_DNA"/>
</dbReference>
<gene>
    <name evidence="2" type="ORF">LSAT_V11C900478200</name>
</gene>
<name>A0A9R1WQB8_LACSA</name>
<comment type="caution">
    <text evidence="2">The sequence shown here is derived from an EMBL/GenBank/DDBJ whole genome shotgun (WGS) entry which is preliminary data.</text>
</comment>
<dbReference type="Proteomes" id="UP000235145">
    <property type="component" value="Unassembled WGS sequence"/>
</dbReference>
<sequence>MISLIYNIIWILQTRGTQKVYINKEEKLRKEKEMIQHGNKRGVEAKKTKVKDRGGDKQIEVQKGNAYDRGKSENENKKGGEAEKTKGNEEVKIHIKLQQKKTLKKIQIKEDHQRIIIDVTVQKEYGQVTERAIMESLYANTMIFAKVLDTWGDLLNHQELERDNAYVSSTLSDERKYEKIKENFHDNIDEYKKILNIKDIDMIS</sequence>
<reference evidence="2 3" key="1">
    <citation type="journal article" date="2017" name="Nat. Commun.">
        <title>Genome assembly with in vitro proximity ligation data and whole-genome triplication in lettuce.</title>
        <authorList>
            <person name="Reyes-Chin-Wo S."/>
            <person name="Wang Z."/>
            <person name="Yang X."/>
            <person name="Kozik A."/>
            <person name="Arikit S."/>
            <person name="Song C."/>
            <person name="Xia L."/>
            <person name="Froenicke L."/>
            <person name="Lavelle D.O."/>
            <person name="Truco M.J."/>
            <person name="Xia R."/>
            <person name="Zhu S."/>
            <person name="Xu C."/>
            <person name="Xu H."/>
            <person name="Xu X."/>
            <person name="Cox K."/>
            <person name="Korf I."/>
            <person name="Meyers B.C."/>
            <person name="Michelmore R.W."/>
        </authorList>
    </citation>
    <scope>NUCLEOTIDE SEQUENCE [LARGE SCALE GENOMIC DNA]</scope>
    <source>
        <strain evidence="3">cv. Salinas</strain>
        <tissue evidence="2">Seedlings</tissue>
    </source>
</reference>